<comment type="caution">
    <text evidence="2">The sequence shown here is derived from an EMBL/GenBank/DDBJ whole genome shotgun (WGS) entry which is preliminary data.</text>
</comment>
<name>A0A9N8HCV6_9STRA</name>
<evidence type="ECO:0000313" key="2">
    <source>
        <dbReference type="EMBL" id="CAB9505543.1"/>
    </source>
</evidence>
<dbReference type="Proteomes" id="UP001153069">
    <property type="component" value="Unassembled WGS sequence"/>
</dbReference>
<organism evidence="2 3">
    <name type="scientific">Seminavis robusta</name>
    <dbReference type="NCBI Taxonomy" id="568900"/>
    <lineage>
        <taxon>Eukaryota</taxon>
        <taxon>Sar</taxon>
        <taxon>Stramenopiles</taxon>
        <taxon>Ochrophyta</taxon>
        <taxon>Bacillariophyta</taxon>
        <taxon>Bacillariophyceae</taxon>
        <taxon>Bacillariophycidae</taxon>
        <taxon>Naviculales</taxon>
        <taxon>Naviculaceae</taxon>
        <taxon>Seminavis</taxon>
    </lineage>
</organism>
<evidence type="ECO:0000313" key="3">
    <source>
        <dbReference type="Proteomes" id="UP001153069"/>
    </source>
</evidence>
<feature type="region of interest" description="Disordered" evidence="1">
    <location>
        <begin position="326"/>
        <end position="357"/>
    </location>
</feature>
<dbReference type="AlphaFoldDB" id="A0A9N8HCV6"/>
<dbReference type="EMBL" id="CAICTM010000234">
    <property type="protein sequence ID" value="CAB9505543.1"/>
    <property type="molecule type" value="Genomic_DNA"/>
</dbReference>
<reference evidence="2" key="1">
    <citation type="submission" date="2020-06" db="EMBL/GenBank/DDBJ databases">
        <authorList>
            <consortium name="Plant Systems Biology data submission"/>
        </authorList>
    </citation>
    <scope>NUCLEOTIDE SEQUENCE</scope>
    <source>
        <strain evidence="2">D6</strain>
    </source>
</reference>
<proteinExistence type="predicted"/>
<gene>
    <name evidence="2" type="ORF">SEMRO_235_G094620.1</name>
</gene>
<sequence length="652" mass="72821">MYRSDWFPCVDETGQVFRNSKPGSCGRAARKNRQIVPDGAELDDYFAKFFPHGFIHHVTTPEIRARQHLHTSKFQGIDPQWDQVSMKKAASEFEVPVDTQILICWPDVFHRDILLKFPEYRRQDSSSGRIGVLTPCPWCKTNKFVVYVEKTGLNKKTTRTVWGSRSRIPIVGARYVCSNPECGGNPKKGKGRKPSNADKEGIHYFSLTEHSTWSIYPEELKDRYREYIYADITHMQMYVTEELCEELLKDGAVVADMAKDMEKSFEKLKTKAIASYLRFVSKEKSTTDQPRGLSWPDFNENNYCNLFKPMGEGKLRFVASQVALPPPPLPPLNGQQSPPLPPLNGQQPPEMELEPDEQPWLQPDTQVDVEANQTTGTSDAQAATATTGVPAAAAMPTAASPGVVPAPSPLAPRTRTATTGVPMQTTAANAATAAATDNISPDNQLDFDCAKVTWSHFLAMEGIKASISSTFLSDRRPLSPFQQEHFWKLDCTARQVFGYRSPQDDDELAVQIARAWNFKHTQLMQSNAVGLGGLIRVPNARRMLRQRDQNEIAARMQVQPPTTAAKAKPPLPRAALVAAAAALPEQLPPREQPIMIPFSRKLRKQDIDGLSYMDARGWLRLAGLSCASNKGGRLETLRQFFDKKGDDFVLET</sequence>
<evidence type="ECO:0000256" key="1">
    <source>
        <dbReference type="SAM" id="MobiDB-lite"/>
    </source>
</evidence>
<accession>A0A9N8HCV6</accession>
<feature type="compositionally biased region" description="Low complexity" evidence="1">
    <location>
        <begin position="332"/>
        <end position="349"/>
    </location>
</feature>
<protein>
    <submittedName>
        <fullName evidence="2">Uncharacterized protein</fullName>
    </submittedName>
</protein>
<keyword evidence="3" id="KW-1185">Reference proteome</keyword>